<dbReference type="Gene3D" id="3.20.20.150">
    <property type="entry name" value="Divalent-metal-dependent TIM barrel enzymes"/>
    <property type="match status" value="1"/>
</dbReference>
<dbReference type="Pfam" id="PF01261">
    <property type="entry name" value="AP_endonuc_2"/>
    <property type="match status" value="1"/>
</dbReference>
<dbReference type="Proteomes" id="UP000799118">
    <property type="component" value="Unassembled WGS sequence"/>
</dbReference>
<keyword evidence="3" id="KW-1185">Reference proteome</keyword>
<proteinExistence type="predicted"/>
<dbReference type="EMBL" id="ML769410">
    <property type="protein sequence ID" value="KAE9405268.1"/>
    <property type="molecule type" value="Genomic_DNA"/>
</dbReference>
<reference evidence="2" key="1">
    <citation type="journal article" date="2019" name="Environ. Microbiol.">
        <title>Fungal ecological strategies reflected in gene transcription - a case study of two litter decomposers.</title>
        <authorList>
            <person name="Barbi F."/>
            <person name="Kohler A."/>
            <person name="Barry K."/>
            <person name="Baskaran P."/>
            <person name="Daum C."/>
            <person name="Fauchery L."/>
            <person name="Ihrmark K."/>
            <person name="Kuo A."/>
            <person name="LaButti K."/>
            <person name="Lipzen A."/>
            <person name="Morin E."/>
            <person name="Grigoriev I.V."/>
            <person name="Henrissat B."/>
            <person name="Lindahl B."/>
            <person name="Martin F."/>
        </authorList>
    </citation>
    <scope>NUCLEOTIDE SEQUENCE</scope>
    <source>
        <strain evidence="2">JB14</strain>
    </source>
</reference>
<keyword evidence="2" id="KW-0223">Dioxygenase</keyword>
<feature type="domain" description="Xylose isomerase-like TIM barrel" evidence="1">
    <location>
        <begin position="25"/>
        <end position="328"/>
    </location>
</feature>
<dbReference type="InterPro" id="IPR050312">
    <property type="entry name" value="IolE/XylAMocC-like"/>
</dbReference>
<dbReference type="InterPro" id="IPR013022">
    <property type="entry name" value="Xyl_isomerase-like_TIM-brl"/>
</dbReference>
<dbReference type="OrthoDB" id="5360893at2759"/>
<gene>
    <name evidence="2" type="ORF">BT96DRAFT_1015701</name>
</gene>
<dbReference type="PANTHER" id="PTHR12110:SF21">
    <property type="entry name" value="XYLOSE ISOMERASE-LIKE TIM BARREL DOMAIN-CONTAINING PROTEIN"/>
    <property type="match status" value="1"/>
</dbReference>
<dbReference type="PANTHER" id="PTHR12110">
    <property type="entry name" value="HYDROXYPYRUVATE ISOMERASE"/>
    <property type="match status" value="1"/>
</dbReference>
<dbReference type="SUPFAM" id="SSF51658">
    <property type="entry name" value="Xylose isomerase-like"/>
    <property type="match status" value="1"/>
</dbReference>
<accession>A0A6A4I793</accession>
<organism evidence="2 3">
    <name type="scientific">Gymnopus androsaceus JB14</name>
    <dbReference type="NCBI Taxonomy" id="1447944"/>
    <lineage>
        <taxon>Eukaryota</taxon>
        <taxon>Fungi</taxon>
        <taxon>Dikarya</taxon>
        <taxon>Basidiomycota</taxon>
        <taxon>Agaricomycotina</taxon>
        <taxon>Agaricomycetes</taxon>
        <taxon>Agaricomycetidae</taxon>
        <taxon>Agaricales</taxon>
        <taxon>Marasmiineae</taxon>
        <taxon>Omphalotaceae</taxon>
        <taxon>Gymnopus</taxon>
    </lineage>
</organism>
<dbReference type="AlphaFoldDB" id="A0A6A4I793"/>
<evidence type="ECO:0000259" key="1">
    <source>
        <dbReference type="Pfam" id="PF01261"/>
    </source>
</evidence>
<name>A0A6A4I793_9AGAR</name>
<protein>
    <submittedName>
        <fullName evidence="2">4-hydroxyphenylpyruvate dioxygenase</fullName>
    </submittedName>
</protein>
<evidence type="ECO:0000313" key="2">
    <source>
        <dbReference type="EMBL" id="KAE9405268.1"/>
    </source>
</evidence>
<evidence type="ECO:0000313" key="3">
    <source>
        <dbReference type="Proteomes" id="UP000799118"/>
    </source>
</evidence>
<dbReference type="InterPro" id="IPR036237">
    <property type="entry name" value="Xyl_isomerase-like_sf"/>
</dbReference>
<dbReference type="GO" id="GO:0051213">
    <property type="term" value="F:dioxygenase activity"/>
    <property type="evidence" value="ECO:0007669"/>
    <property type="project" value="UniProtKB-KW"/>
</dbReference>
<keyword evidence="2" id="KW-0560">Oxidoreductase</keyword>
<sequence>MKSLSIFIASLSLGRASVHDLEPKLAAAKEAGFDGIEVFWEDLVYDAKRRDKLENIESNEEAMIKAAEHCKDLCNQHGLSVLVLQPFMNFEGLVDVEKHEGMIAKLMVYIKVAKALGTDMIQVPSQMNSSGTTGDIHKLVQDIREIGELGLKENPPIRFAYEALSWGAHVNLWQQAWNIVSRVDLHNVGTVLDTYHILANVYGDPTSSTGLKETGAADLVASLKEMATVGPELVKKIFYVQLSDAERLEPPLSPSHAFWDPEMQPLMMWSRNARLFPCEPELGGYLPVKDILKVLLEDVGYRGPISMEVFSNSMFKRGPEVPVSHAQRGMRSWNALQKELARSKS</sequence>